<dbReference type="WBParaSite" id="Hba_03867">
    <property type="protein sequence ID" value="Hba_03867"/>
    <property type="gene ID" value="Hba_03867"/>
</dbReference>
<name>A0A1I7WFY6_HETBA</name>
<proteinExistence type="predicted"/>
<evidence type="ECO:0000313" key="1">
    <source>
        <dbReference type="Proteomes" id="UP000095283"/>
    </source>
</evidence>
<dbReference type="Proteomes" id="UP000095283">
    <property type="component" value="Unplaced"/>
</dbReference>
<protein>
    <submittedName>
        <fullName evidence="2">Pentatricopeptide repeat-containing protein</fullName>
    </submittedName>
</protein>
<accession>A0A1I7WFY6</accession>
<sequence>MFDIVRSMPEQKVIESEQCTHLANKAKLPPSPDSLYSRLTMAMSALSELEGGSMEVDRVMMLSKGQIDKQVFSTIV</sequence>
<dbReference type="AlphaFoldDB" id="A0A1I7WFY6"/>
<keyword evidence="1" id="KW-1185">Reference proteome</keyword>
<reference evidence="2" key="1">
    <citation type="submission" date="2016-11" db="UniProtKB">
        <authorList>
            <consortium name="WormBaseParasite"/>
        </authorList>
    </citation>
    <scope>IDENTIFICATION</scope>
</reference>
<organism evidence="1 2">
    <name type="scientific">Heterorhabditis bacteriophora</name>
    <name type="common">Entomopathogenic nematode worm</name>
    <dbReference type="NCBI Taxonomy" id="37862"/>
    <lineage>
        <taxon>Eukaryota</taxon>
        <taxon>Metazoa</taxon>
        <taxon>Ecdysozoa</taxon>
        <taxon>Nematoda</taxon>
        <taxon>Chromadorea</taxon>
        <taxon>Rhabditida</taxon>
        <taxon>Rhabditina</taxon>
        <taxon>Rhabditomorpha</taxon>
        <taxon>Strongyloidea</taxon>
        <taxon>Heterorhabditidae</taxon>
        <taxon>Heterorhabditis</taxon>
    </lineage>
</organism>
<evidence type="ECO:0000313" key="2">
    <source>
        <dbReference type="WBParaSite" id="Hba_03867"/>
    </source>
</evidence>